<sequence>MTAKFDLRLMRYKFFNAVMTPDYVGANIIQGVLCGKEHIYVPGAHRIFRFLIELLPSECFCKFSDLAGVVEVTSLNSTDLKFRR</sequence>
<comment type="caution">
    <text evidence="1">The sequence shown here is derived from an EMBL/GenBank/DDBJ whole genome shotgun (WGS) entry which is preliminary data.</text>
</comment>
<evidence type="ECO:0000313" key="1">
    <source>
        <dbReference type="EMBL" id="CAG7820082.1"/>
    </source>
</evidence>
<proteinExistence type="predicted"/>
<name>A0A8J2KUP7_9HEXA</name>
<gene>
    <name evidence="1" type="ORF">AFUS01_LOCUS30490</name>
</gene>
<dbReference type="EMBL" id="CAJVCH010468563">
    <property type="protein sequence ID" value="CAG7820082.1"/>
    <property type="molecule type" value="Genomic_DNA"/>
</dbReference>
<dbReference type="Proteomes" id="UP000708208">
    <property type="component" value="Unassembled WGS sequence"/>
</dbReference>
<keyword evidence="2" id="KW-1185">Reference proteome</keyword>
<reference evidence="1" key="1">
    <citation type="submission" date="2021-06" db="EMBL/GenBank/DDBJ databases">
        <authorList>
            <person name="Hodson N. C."/>
            <person name="Mongue J. A."/>
            <person name="Jaron S. K."/>
        </authorList>
    </citation>
    <scope>NUCLEOTIDE SEQUENCE</scope>
</reference>
<evidence type="ECO:0000313" key="2">
    <source>
        <dbReference type="Proteomes" id="UP000708208"/>
    </source>
</evidence>
<dbReference type="AlphaFoldDB" id="A0A8J2KUP7"/>
<organism evidence="1 2">
    <name type="scientific">Allacma fusca</name>
    <dbReference type="NCBI Taxonomy" id="39272"/>
    <lineage>
        <taxon>Eukaryota</taxon>
        <taxon>Metazoa</taxon>
        <taxon>Ecdysozoa</taxon>
        <taxon>Arthropoda</taxon>
        <taxon>Hexapoda</taxon>
        <taxon>Collembola</taxon>
        <taxon>Symphypleona</taxon>
        <taxon>Sminthuridae</taxon>
        <taxon>Allacma</taxon>
    </lineage>
</organism>
<protein>
    <submittedName>
        <fullName evidence="1">Uncharacterized protein</fullName>
    </submittedName>
</protein>
<accession>A0A8J2KUP7</accession>